<dbReference type="PANTHER" id="PTHR35526">
    <property type="entry name" value="ANTI-SIGMA-F FACTOR RSBW-RELATED"/>
    <property type="match status" value="1"/>
</dbReference>
<dbReference type="InterPro" id="IPR050267">
    <property type="entry name" value="Anti-sigma-factor_SerPK"/>
</dbReference>
<proteinExistence type="predicted"/>
<dbReference type="Pfam" id="PF13581">
    <property type="entry name" value="HATPase_c_2"/>
    <property type="match status" value="1"/>
</dbReference>
<dbReference type="EMBL" id="SLZU01000004">
    <property type="protein sequence ID" value="TCS65380.1"/>
    <property type="molecule type" value="Genomic_DNA"/>
</dbReference>
<dbReference type="CDD" id="cd16936">
    <property type="entry name" value="HATPase_RsbW-like"/>
    <property type="match status" value="1"/>
</dbReference>
<protein>
    <submittedName>
        <fullName evidence="3">Serine/threonine-protein kinase RsbW</fullName>
    </submittedName>
</protein>
<dbReference type="Gene3D" id="3.30.565.10">
    <property type="entry name" value="Histidine kinase-like ATPase, C-terminal domain"/>
    <property type="match status" value="1"/>
</dbReference>
<evidence type="ECO:0000313" key="3">
    <source>
        <dbReference type="EMBL" id="TCS65380.1"/>
    </source>
</evidence>
<reference evidence="3 4" key="1">
    <citation type="submission" date="2019-03" db="EMBL/GenBank/DDBJ databases">
        <title>Genomic Encyclopedia of Type Strains, Phase IV (KMG-IV): sequencing the most valuable type-strain genomes for metagenomic binning, comparative biology and taxonomic classification.</title>
        <authorList>
            <person name="Goeker M."/>
        </authorList>
    </citation>
    <scope>NUCLEOTIDE SEQUENCE [LARGE SCALE GENOMIC DNA]</scope>
    <source>
        <strain evidence="3 4">DSM 104836</strain>
    </source>
</reference>
<feature type="domain" description="Histidine kinase/HSP90-like ATPase" evidence="2">
    <location>
        <begin position="39"/>
        <end position="166"/>
    </location>
</feature>
<sequence length="173" mass="18555">MALSRKQPGPPADLLPGCNALDTMIAMCAPKTLLSVSLQSSPDAVRDVLARVAQTVAAAGQNPTATNNIELAMAEALNNVVEHSFHETAKGQILVEITLDEDVFCISIRHDGTPMPGMRLPEGRPANVGVDSANLPEGGFGWFLIRSLVLDAAYTHRDNWSELVLRFARLPEG</sequence>
<dbReference type="AlphaFoldDB" id="A0A4R3JKE2"/>
<evidence type="ECO:0000256" key="1">
    <source>
        <dbReference type="ARBA" id="ARBA00022527"/>
    </source>
</evidence>
<keyword evidence="3" id="KW-0418">Kinase</keyword>
<dbReference type="SUPFAM" id="SSF55874">
    <property type="entry name" value="ATPase domain of HSP90 chaperone/DNA topoisomerase II/histidine kinase"/>
    <property type="match status" value="1"/>
</dbReference>
<evidence type="ECO:0000313" key="4">
    <source>
        <dbReference type="Proteomes" id="UP000295696"/>
    </source>
</evidence>
<dbReference type="Proteomes" id="UP000295696">
    <property type="component" value="Unassembled WGS sequence"/>
</dbReference>
<evidence type="ECO:0000259" key="2">
    <source>
        <dbReference type="Pfam" id="PF13581"/>
    </source>
</evidence>
<gene>
    <name evidence="3" type="ORF">EDD52_104166</name>
</gene>
<dbReference type="GO" id="GO:0004674">
    <property type="term" value="F:protein serine/threonine kinase activity"/>
    <property type="evidence" value="ECO:0007669"/>
    <property type="project" value="UniProtKB-KW"/>
</dbReference>
<organism evidence="3 4">
    <name type="scientific">Primorskyibacter sedentarius</name>
    <dbReference type="NCBI Taxonomy" id="745311"/>
    <lineage>
        <taxon>Bacteria</taxon>
        <taxon>Pseudomonadati</taxon>
        <taxon>Pseudomonadota</taxon>
        <taxon>Alphaproteobacteria</taxon>
        <taxon>Rhodobacterales</taxon>
        <taxon>Roseobacteraceae</taxon>
        <taxon>Primorskyibacter</taxon>
    </lineage>
</organism>
<keyword evidence="4" id="KW-1185">Reference proteome</keyword>
<keyword evidence="1" id="KW-0723">Serine/threonine-protein kinase</keyword>
<accession>A0A4R3JKE2</accession>
<dbReference type="PANTHER" id="PTHR35526:SF3">
    <property type="entry name" value="ANTI-SIGMA-F FACTOR RSBW"/>
    <property type="match status" value="1"/>
</dbReference>
<dbReference type="OrthoDB" id="9792240at2"/>
<keyword evidence="3" id="KW-0808">Transferase</keyword>
<comment type="caution">
    <text evidence="3">The sequence shown here is derived from an EMBL/GenBank/DDBJ whole genome shotgun (WGS) entry which is preliminary data.</text>
</comment>
<dbReference type="InterPro" id="IPR036890">
    <property type="entry name" value="HATPase_C_sf"/>
</dbReference>
<name>A0A4R3JKE2_9RHOB</name>
<dbReference type="InterPro" id="IPR003594">
    <property type="entry name" value="HATPase_dom"/>
</dbReference>